<dbReference type="AlphaFoldDB" id="A0A060SNR1"/>
<evidence type="ECO:0000256" key="4">
    <source>
        <dbReference type="ARBA" id="ARBA00023004"/>
    </source>
</evidence>
<accession>A0A060SNR1</accession>
<protein>
    <recommendedName>
        <fullName evidence="7">Phytanoyl-CoA dioxygenase</fullName>
    </recommendedName>
</protein>
<evidence type="ECO:0000313" key="5">
    <source>
        <dbReference type="EMBL" id="CDO76182.1"/>
    </source>
</evidence>
<dbReference type="Proteomes" id="UP000029665">
    <property type="component" value="Unassembled WGS sequence"/>
</dbReference>
<dbReference type="OMA" id="IDGECAY"/>
<sequence>MVICKQPQIGGEVPEHNDSSPTSSCMLTLMYIVQYTNPPSALGFWIPLEKCTPENGALSFLPGSHLIAPITKRFVRLPSGGTGFEQLIPPEEAPKNPQGKYVLEACMPDLVIIHGSVLHKSERNTSQHTRYAYTFHMIESPPYAEYDSKNWLQPTPETPFPHILDTPNPTVVSVGA</sequence>
<dbReference type="PANTHER" id="PTHR20883">
    <property type="entry name" value="PHYTANOYL-COA DIOXYGENASE DOMAIN CONTAINING 1"/>
    <property type="match status" value="1"/>
</dbReference>
<dbReference type="Gene3D" id="2.60.120.620">
    <property type="entry name" value="q2cbj1_9rhob like domain"/>
    <property type="match status" value="1"/>
</dbReference>
<reference evidence="5" key="1">
    <citation type="submission" date="2014-01" db="EMBL/GenBank/DDBJ databases">
        <title>The genome of the white-rot fungus Pycnoporus cinnabarinus: a basidiomycete model with a versatile arsenal for lignocellulosic biomass breakdown.</title>
        <authorList>
            <person name="Levasseur A."/>
            <person name="Lomascolo A."/>
            <person name="Ruiz-Duenas F.J."/>
            <person name="Uzan E."/>
            <person name="Piumi F."/>
            <person name="Kues U."/>
            <person name="Ram A.F.J."/>
            <person name="Murat C."/>
            <person name="Haon M."/>
            <person name="Benoit I."/>
            <person name="Arfi Y."/>
            <person name="Chevret D."/>
            <person name="Drula E."/>
            <person name="Kwon M.J."/>
            <person name="Gouret P."/>
            <person name="Lesage-Meessen L."/>
            <person name="Lombard V."/>
            <person name="Mariette J."/>
            <person name="Noirot C."/>
            <person name="Park J."/>
            <person name="Patyshakuliyeva A."/>
            <person name="Wieneger R.A.B."/>
            <person name="Wosten H.A.B."/>
            <person name="Martin F."/>
            <person name="Coutinho P.M."/>
            <person name="de Vries R."/>
            <person name="Martinez A.T."/>
            <person name="Klopp C."/>
            <person name="Pontarotti P."/>
            <person name="Henrissat B."/>
            <person name="Record E."/>
        </authorList>
    </citation>
    <scope>NUCLEOTIDE SEQUENCE [LARGE SCALE GENOMIC DNA]</scope>
    <source>
        <strain evidence="5">BRFM137</strain>
    </source>
</reference>
<dbReference type="SUPFAM" id="SSF51197">
    <property type="entry name" value="Clavaminate synthase-like"/>
    <property type="match status" value="1"/>
</dbReference>
<dbReference type="EMBL" id="CCBP010000346">
    <property type="protein sequence ID" value="CDO76182.1"/>
    <property type="molecule type" value="Genomic_DNA"/>
</dbReference>
<dbReference type="HOGENOM" id="CLU_121634_0_0_1"/>
<dbReference type="OrthoDB" id="445007at2759"/>
<keyword evidence="3" id="KW-0479">Metal-binding</keyword>
<dbReference type="STRING" id="5643.A0A060SNR1"/>
<comment type="cofactor">
    <cofactor evidence="1">
        <name>Fe cation</name>
        <dbReference type="ChEBI" id="CHEBI:24875"/>
    </cofactor>
</comment>
<evidence type="ECO:0000256" key="2">
    <source>
        <dbReference type="ARBA" id="ARBA00005830"/>
    </source>
</evidence>
<evidence type="ECO:0000256" key="3">
    <source>
        <dbReference type="ARBA" id="ARBA00022723"/>
    </source>
</evidence>
<keyword evidence="4" id="KW-0408">Iron</keyword>
<dbReference type="PANTHER" id="PTHR20883:SF15">
    <property type="entry name" value="PHYTANOYL-COA DIOXYGENASE DOMAIN-CONTAINING PROTEIN 1"/>
    <property type="match status" value="1"/>
</dbReference>
<gene>
    <name evidence="5" type="ORF">BN946_scf185037.g5</name>
</gene>
<dbReference type="InterPro" id="IPR008775">
    <property type="entry name" value="Phytyl_CoA_dOase-like"/>
</dbReference>
<dbReference type="GO" id="GO:0046872">
    <property type="term" value="F:metal ion binding"/>
    <property type="evidence" value="ECO:0007669"/>
    <property type="project" value="UniProtKB-KW"/>
</dbReference>
<keyword evidence="6" id="KW-1185">Reference proteome</keyword>
<evidence type="ECO:0008006" key="7">
    <source>
        <dbReference type="Google" id="ProtNLM"/>
    </source>
</evidence>
<evidence type="ECO:0000313" key="6">
    <source>
        <dbReference type="Proteomes" id="UP000029665"/>
    </source>
</evidence>
<organism evidence="5 6">
    <name type="scientific">Pycnoporus cinnabarinus</name>
    <name type="common">Cinnabar-red polypore</name>
    <name type="synonym">Trametes cinnabarina</name>
    <dbReference type="NCBI Taxonomy" id="5643"/>
    <lineage>
        <taxon>Eukaryota</taxon>
        <taxon>Fungi</taxon>
        <taxon>Dikarya</taxon>
        <taxon>Basidiomycota</taxon>
        <taxon>Agaricomycotina</taxon>
        <taxon>Agaricomycetes</taxon>
        <taxon>Polyporales</taxon>
        <taxon>Polyporaceae</taxon>
        <taxon>Trametes</taxon>
    </lineage>
</organism>
<name>A0A060SNR1_PYCCI</name>
<evidence type="ECO:0000256" key="1">
    <source>
        <dbReference type="ARBA" id="ARBA00001962"/>
    </source>
</evidence>
<proteinExistence type="inferred from homology"/>
<comment type="caution">
    <text evidence="5">The sequence shown here is derived from an EMBL/GenBank/DDBJ whole genome shotgun (WGS) entry which is preliminary data.</text>
</comment>
<dbReference type="Pfam" id="PF05721">
    <property type="entry name" value="PhyH"/>
    <property type="match status" value="1"/>
</dbReference>
<comment type="similarity">
    <text evidence="2">Belongs to the PhyH family.</text>
</comment>